<dbReference type="STRING" id="436010.A0A166MW22"/>
<dbReference type="InterPro" id="IPR051602">
    <property type="entry name" value="ACC_Biotin_Carboxylase"/>
</dbReference>
<dbReference type="GO" id="GO:0005524">
    <property type="term" value="F:ATP binding"/>
    <property type="evidence" value="ECO:0007669"/>
    <property type="project" value="InterPro"/>
</dbReference>
<reference evidence="2 3" key="1">
    <citation type="journal article" date="2016" name="Mol. Biol. Evol.">
        <title>Comparative Genomics of Early-Diverging Mushroom-Forming Fungi Provides Insights into the Origins of Lignocellulose Decay Capabilities.</title>
        <authorList>
            <person name="Nagy L.G."/>
            <person name="Riley R."/>
            <person name="Tritt A."/>
            <person name="Adam C."/>
            <person name="Daum C."/>
            <person name="Floudas D."/>
            <person name="Sun H."/>
            <person name="Yadav J.S."/>
            <person name="Pangilinan J."/>
            <person name="Larsson K.H."/>
            <person name="Matsuura K."/>
            <person name="Barry K."/>
            <person name="Labutti K."/>
            <person name="Kuo R."/>
            <person name="Ohm R.A."/>
            <person name="Bhattacharya S.S."/>
            <person name="Shirouzu T."/>
            <person name="Yoshinaga Y."/>
            <person name="Martin F.M."/>
            <person name="Grigoriev I.V."/>
            <person name="Hibbett D.S."/>
        </authorList>
    </citation>
    <scope>NUCLEOTIDE SEQUENCE [LARGE SCALE GENOMIC DNA]</scope>
    <source>
        <strain evidence="2 3">CBS 109695</strain>
    </source>
</reference>
<dbReference type="PROSITE" id="PS00867">
    <property type="entry name" value="CPSASE_2"/>
    <property type="match status" value="1"/>
</dbReference>
<feature type="domain" description="Carbamoyl phosphate synthase ATP-binding" evidence="1">
    <location>
        <begin position="79"/>
        <end position="86"/>
    </location>
</feature>
<gene>
    <name evidence="2" type="ORF">FIBSPDRAFT_929893</name>
</gene>
<dbReference type="PANTHER" id="PTHR48095">
    <property type="entry name" value="PYRUVATE CARBOXYLASE SUBUNIT A"/>
    <property type="match status" value="1"/>
</dbReference>
<name>A0A166MW22_9AGAM</name>
<dbReference type="InterPro" id="IPR005479">
    <property type="entry name" value="CPAse_ATP-bd"/>
</dbReference>
<evidence type="ECO:0000259" key="1">
    <source>
        <dbReference type="PROSITE" id="PS00867"/>
    </source>
</evidence>
<dbReference type="Gene3D" id="3.30.470.20">
    <property type="entry name" value="ATP-grasp fold, B domain"/>
    <property type="match status" value="1"/>
</dbReference>
<dbReference type="AlphaFoldDB" id="A0A166MW22"/>
<keyword evidence="3" id="KW-1185">Reference proteome</keyword>
<evidence type="ECO:0000313" key="3">
    <source>
        <dbReference type="Proteomes" id="UP000076532"/>
    </source>
</evidence>
<accession>A0A166MW22</accession>
<dbReference type="EMBL" id="KV417526">
    <property type="protein sequence ID" value="KZP24379.1"/>
    <property type="molecule type" value="Genomic_DNA"/>
</dbReference>
<dbReference type="Proteomes" id="UP000076532">
    <property type="component" value="Unassembled WGS sequence"/>
</dbReference>
<dbReference type="OrthoDB" id="196847at2759"/>
<dbReference type="PANTHER" id="PTHR48095:SF2">
    <property type="entry name" value="BIOTIN CARBOXYLASE, CHLOROPLASTIC"/>
    <property type="match status" value="1"/>
</dbReference>
<proteinExistence type="predicted"/>
<dbReference type="Pfam" id="PF02786">
    <property type="entry name" value="CPSase_L_D2"/>
    <property type="match status" value="1"/>
</dbReference>
<sequence>MDACPCPGPDRGRCHGDGATYANYNAACSSGFSEGCLDGALHHLPPSHENQLSPTRRLDEDGTRTFEYLVNFHTGERVFLEINPRIQVKHTVTAEIASLDLVRIWLVLFTTILASLDITLASISPPQSCGVRLRLTAEDPAKDFRLSAELHRVARGAWCPRRCVAFRGLFAVGEDRGGARAGFGGDNAEGGACLREISIGNGNEERGEDEWGGWWQVMAHSAWERRGRIGTGFIVRQAWIGRRESTPGGDLGLAGNAAWRDISSRPIPAWIQKHLRREEACLDTRLHRVQRLSHTSLRHASKHLLAFPARIALKQGQSPASVSAGAFDLADPNDGTQVAAPPMGKIVELHLAV</sequence>
<dbReference type="SUPFAM" id="SSF56059">
    <property type="entry name" value="Glutathione synthetase ATP-binding domain-like"/>
    <property type="match status" value="1"/>
</dbReference>
<evidence type="ECO:0000313" key="2">
    <source>
        <dbReference type="EMBL" id="KZP24379.1"/>
    </source>
</evidence>
<protein>
    <recommendedName>
        <fullName evidence="1">Carbamoyl phosphate synthase ATP-binding domain-containing protein</fullName>
    </recommendedName>
</protein>
<organism evidence="2 3">
    <name type="scientific">Athelia psychrophila</name>
    <dbReference type="NCBI Taxonomy" id="1759441"/>
    <lineage>
        <taxon>Eukaryota</taxon>
        <taxon>Fungi</taxon>
        <taxon>Dikarya</taxon>
        <taxon>Basidiomycota</taxon>
        <taxon>Agaricomycotina</taxon>
        <taxon>Agaricomycetes</taxon>
        <taxon>Agaricomycetidae</taxon>
        <taxon>Atheliales</taxon>
        <taxon>Atheliaceae</taxon>
        <taxon>Athelia</taxon>
    </lineage>
</organism>